<organism evidence="3 4">
    <name type="scientific">Hephaestia caeni</name>
    <dbReference type="NCBI Taxonomy" id="645617"/>
    <lineage>
        <taxon>Bacteria</taxon>
        <taxon>Pseudomonadati</taxon>
        <taxon>Pseudomonadota</taxon>
        <taxon>Alphaproteobacteria</taxon>
        <taxon>Sphingomonadales</taxon>
        <taxon>Sphingomonadaceae</taxon>
        <taxon>Hephaestia</taxon>
    </lineage>
</organism>
<dbReference type="AlphaFoldDB" id="A0A397P6N4"/>
<feature type="domain" description="AsmA" evidence="2">
    <location>
        <begin position="276"/>
        <end position="513"/>
    </location>
</feature>
<dbReference type="RefSeq" id="WP_119035724.1">
    <property type="nucleotide sequence ID" value="NZ_QXDC01000003.1"/>
</dbReference>
<name>A0A397P6N4_9SPHN</name>
<keyword evidence="1" id="KW-1133">Transmembrane helix</keyword>
<dbReference type="InterPro" id="IPR007844">
    <property type="entry name" value="AsmA"/>
</dbReference>
<dbReference type="GO" id="GO:0090313">
    <property type="term" value="P:regulation of protein targeting to membrane"/>
    <property type="evidence" value="ECO:0007669"/>
    <property type="project" value="TreeGrafter"/>
</dbReference>
<evidence type="ECO:0000313" key="4">
    <source>
        <dbReference type="Proteomes" id="UP000266568"/>
    </source>
</evidence>
<dbReference type="GO" id="GO:0005886">
    <property type="term" value="C:plasma membrane"/>
    <property type="evidence" value="ECO:0007669"/>
    <property type="project" value="TreeGrafter"/>
</dbReference>
<evidence type="ECO:0000259" key="2">
    <source>
        <dbReference type="Pfam" id="PF05170"/>
    </source>
</evidence>
<keyword evidence="1" id="KW-0812">Transmembrane</keyword>
<feature type="transmembrane region" description="Helical" evidence="1">
    <location>
        <begin position="12"/>
        <end position="33"/>
    </location>
</feature>
<comment type="caution">
    <text evidence="3">The sequence shown here is derived from an EMBL/GenBank/DDBJ whole genome shotgun (WGS) entry which is preliminary data.</text>
</comment>
<dbReference type="OrthoDB" id="7578660at2"/>
<gene>
    <name evidence="3" type="ORF">DFR49_2176</name>
</gene>
<evidence type="ECO:0000313" key="3">
    <source>
        <dbReference type="EMBL" id="RIA43943.1"/>
    </source>
</evidence>
<feature type="domain" description="AsmA" evidence="2">
    <location>
        <begin position="10"/>
        <end position="133"/>
    </location>
</feature>
<dbReference type="Pfam" id="PF05170">
    <property type="entry name" value="AsmA"/>
    <property type="match status" value="2"/>
</dbReference>
<dbReference type="PANTHER" id="PTHR30441">
    <property type="entry name" value="DUF748 DOMAIN-CONTAINING PROTEIN"/>
    <property type="match status" value="1"/>
</dbReference>
<accession>A0A397P6N4</accession>
<protein>
    <recommendedName>
        <fullName evidence="2">AsmA domain-containing protein</fullName>
    </recommendedName>
</protein>
<sequence length="613" mass="63991">MTGWAADRRLRRGAAILGGLAIGLVILIGAFPWGTLKGVVENRLGARYGAGVTIGSIHRTRFFSFTPTVEIRDVRIPQPAWAGSGAFAQVSVARVRFSAFGALTGRVSPSAIEIDGLRLALVRDKQGRKNWSDGDDRGGSLALDRLRLADSRLRYDDAVQDRHLDAAIAADAQSLRLTGKGSIRGAPITVTARGPAVSSAGRWPFAAAIDGTALTMTAKGTMARALDTGHMAFTMTARADDLKRVDAVIEAGLFGTQPINLAAHVERAGARWIVTALKGTIGGSDLTGHVTVDKRRGRTMLDGEVAFGTLDFEDLASDAGNAAALALEQSEGLRLVPDTRINLAHVGPTDGRIAFAARRMVSRRRPSSLAWTREQLTLDHGVLTADPFTLGLKRGTIEGRIAVDQADGGAVPTVTVALDLKGSTLAAIAGGGGAVDGRLNGKVRLVGKGGTFREAVGRADGNIGLIATQGVLPARIASLLGFDVGRGLTTDADERAALRCAVIRLDMKQGMGTLAPMVIDTARAQSRGSGTVAFPSEALAIRITGAPKEKSVLRLPGAIIASGTIRDPQIETQKGTKSLGNVLKAIGRSITGDQPPRATDADCDALAAQALNF</sequence>
<keyword evidence="1" id="KW-0472">Membrane</keyword>
<dbReference type="EMBL" id="QXDC01000003">
    <property type="protein sequence ID" value="RIA43943.1"/>
    <property type="molecule type" value="Genomic_DNA"/>
</dbReference>
<reference evidence="3 4" key="1">
    <citation type="submission" date="2018-08" db="EMBL/GenBank/DDBJ databases">
        <title>Genomic Encyclopedia of Type Strains, Phase IV (KMG-IV): sequencing the most valuable type-strain genomes for metagenomic binning, comparative biology and taxonomic classification.</title>
        <authorList>
            <person name="Goeker M."/>
        </authorList>
    </citation>
    <scope>NUCLEOTIDE SEQUENCE [LARGE SCALE GENOMIC DNA]</scope>
    <source>
        <strain evidence="3 4">DSM 25527</strain>
    </source>
</reference>
<evidence type="ECO:0000256" key="1">
    <source>
        <dbReference type="SAM" id="Phobius"/>
    </source>
</evidence>
<dbReference type="InterPro" id="IPR052894">
    <property type="entry name" value="AsmA-related"/>
</dbReference>
<dbReference type="PANTHER" id="PTHR30441:SF4">
    <property type="entry name" value="PROTEIN ASMA"/>
    <property type="match status" value="1"/>
</dbReference>
<dbReference type="Proteomes" id="UP000266568">
    <property type="component" value="Unassembled WGS sequence"/>
</dbReference>
<proteinExistence type="predicted"/>
<keyword evidence="4" id="KW-1185">Reference proteome</keyword>